<accession>A0ACC0UIY8</accession>
<protein>
    <submittedName>
        <fullName evidence="1">Caspase domain-containing protein</fullName>
    </submittedName>
</protein>
<dbReference type="Proteomes" id="UP001207468">
    <property type="component" value="Unassembled WGS sequence"/>
</dbReference>
<proteinExistence type="predicted"/>
<comment type="caution">
    <text evidence="1">The sequence shown here is derived from an EMBL/GenBank/DDBJ whole genome shotgun (WGS) entry which is preliminary data.</text>
</comment>
<dbReference type="EMBL" id="JAGFNK010000028">
    <property type="protein sequence ID" value="KAI9511062.1"/>
    <property type="molecule type" value="Genomic_DNA"/>
</dbReference>
<reference evidence="1" key="1">
    <citation type="submission" date="2021-03" db="EMBL/GenBank/DDBJ databases">
        <title>Evolutionary priming and transition to the ectomycorrhizal habit in an iconic lineage of mushroom-forming fungi: is preadaptation a requirement?</title>
        <authorList>
            <consortium name="DOE Joint Genome Institute"/>
            <person name="Looney B.P."/>
            <person name="Miyauchi S."/>
            <person name="Morin E."/>
            <person name="Drula E."/>
            <person name="Courty P.E."/>
            <person name="Chicoki N."/>
            <person name="Fauchery L."/>
            <person name="Kohler A."/>
            <person name="Kuo A."/>
            <person name="LaButti K."/>
            <person name="Pangilinan J."/>
            <person name="Lipzen A."/>
            <person name="Riley R."/>
            <person name="Andreopoulos W."/>
            <person name="He G."/>
            <person name="Johnson J."/>
            <person name="Barry K.W."/>
            <person name="Grigoriev I.V."/>
            <person name="Nagy L."/>
            <person name="Hibbett D."/>
            <person name="Henrissat B."/>
            <person name="Matheny P.B."/>
            <person name="Labbe J."/>
            <person name="Martin A.F."/>
        </authorList>
    </citation>
    <scope>NUCLEOTIDE SEQUENCE</scope>
    <source>
        <strain evidence="1">BPL698</strain>
    </source>
</reference>
<organism evidence="1 2">
    <name type="scientific">Russula earlei</name>
    <dbReference type="NCBI Taxonomy" id="71964"/>
    <lineage>
        <taxon>Eukaryota</taxon>
        <taxon>Fungi</taxon>
        <taxon>Dikarya</taxon>
        <taxon>Basidiomycota</taxon>
        <taxon>Agaricomycotina</taxon>
        <taxon>Agaricomycetes</taxon>
        <taxon>Russulales</taxon>
        <taxon>Russulaceae</taxon>
        <taxon>Russula</taxon>
    </lineage>
</organism>
<evidence type="ECO:0000313" key="1">
    <source>
        <dbReference type="EMBL" id="KAI9511062.1"/>
    </source>
</evidence>
<keyword evidence="2" id="KW-1185">Reference proteome</keyword>
<evidence type="ECO:0000313" key="2">
    <source>
        <dbReference type="Proteomes" id="UP001207468"/>
    </source>
</evidence>
<sequence>MGARLSFLRSRLISVWSRWWHRWYRAGNDSTPKPKRRALLVGISYRLRRSKKWTPLDGTHIDVKHFRELLINTYGYSPEDITVLMDDPTLPGLSQPTRANMICELRRLVAAAAPGDTFVFLYSGHSDQQPSLDDPMDEEDGQDEVIITCDLKRIIDNELKYILVKDLPVGSTLTALLDTCHSGTMLDLPHYYCNNVYVPWLSKGDRRTKTMQNKIVRGHAFDFVGFPDSATRRFTTIASVMSGHQLDDTPSGSPLRIDTDISPAKVDGHDTRGLRGCAPFLSPTRYDSPVSNMRCDGWCAYEDFSHPTAVSLSACADLQCAWEGPRGSLTAVLCDFLKINPSPSYRTLMSHVNFQIHANCRALHEYTLREKKKAARGEGPGFDGELNNFQAPQLSSLTKLNMDDIFRL</sequence>
<name>A0ACC0UIY8_9AGAM</name>
<gene>
    <name evidence="1" type="ORF">F5148DRAFT_1174422</name>
</gene>